<name>A0A5S4FP21_9ACTN</name>
<accession>A0A5S4FP21</accession>
<gene>
    <name evidence="1" type="ORF">ETD85_50195</name>
</gene>
<protein>
    <submittedName>
        <fullName evidence="1">Circularly permuted type 2 ATP-grasp protein</fullName>
    </submittedName>
</protein>
<dbReference type="Proteomes" id="UP000306628">
    <property type="component" value="Unassembled WGS sequence"/>
</dbReference>
<sequence>MLTLDFPGPRSRHRLRRLEIAAPGVQVVHLLDAVRPRDVTARAYARTLLDSAGLAGREVSAIVAHCAAASIARELDRLLRRAGRAGPRLYAINPEPADLDTAAGTLRTFLTEAGSPAGPDDEPLTRAAIGRAEERLFLSHLAEGGRETPGMARMARELAAAQADWVTYLAAAGDPDAPPTGAAEVHVTSRDHPCPPSCVARHLVIGDVAAELFAGRELGALIANADDPGSGTGPDGRAGRDVVTAAYLRRCRRSPALLKLADAVSGPPPASVFEHRALARPFFRPRSDMDDLGDDLLGLFHLLNALPRRFFGDAESFLAAQGQPSRRAEIIRRGCVGALDPYARADAIIQDGSFRVIEFNVGSDIGGVEAALMNRLLLEQDEFRRFAGEFALGHTDTAQVMADLLRAVAGAVVGADDPVVGLIEETGSGGTCRHVARALRARGLRVELGELNQLSTAGGKVTLRGNQPLDVVLRYFFVEHLMHEPDGPALIDDLAQAHRYGRTAFFTPLDSELISNKAVMGLLHHDIVRSGLSSAERALVDRLIPRTRLLGDNFTIVRAAHQRALLDECVERRQDLVLKPAFGNNSVGVLPGARIDAGEWRSMLAAPKLGGYVVQDRVVPDREIVLDPGTGAGVEWDVNWGVFVSGAGYSGSFVRALDDTGGREVIGSSARTRYGVVFTY</sequence>
<dbReference type="AlphaFoldDB" id="A0A5S4FP21"/>
<evidence type="ECO:0000313" key="2">
    <source>
        <dbReference type="Proteomes" id="UP000306628"/>
    </source>
</evidence>
<reference evidence="1 2" key="1">
    <citation type="submission" date="2019-05" db="EMBL/GenBank/DDBJ databases">
        <title>Draft genome sequence of Nonomuraea zeae DSM 100528.</title>
        <authorList>
            <person name="Saricaoglu S."/>
            <person name="Isik K."/>
        </authorList>
    </citation>
    <scope>NUCLEOTIDE SEQUENCE [LARGE SCALE GENOMIC DNA]</scope>
    <source>
        <strain evidence="1 2">DSM 100528</strain>
    </source>
</reference>
<organism evidence="1 2">
    <name type="scientific">Nonomuraea zeae</name>
    <dbReference type="NCBI Taxonomy" id="1642303"/>
    <lineage>
        <taxon>Bacteria</taxon>
        <taxon>Bacillati</taxon>
        <taxon>Actinomycetota</taxon>
        <taxon>Actinomycetes</taxon>
        <taxon>Streptosporangiales</taxon>
        <taxon>Streptosporangiaceae</taxon>
        <taxon>Nonomuraea</taxon>
    </lineage>
</organism>
<evidence type="ECO:0000313" key="1">
    <source>
        <dbReference type="EMBL" id="TMR21951.1"/>
    </source>
</evidence>
<dbReference type="RefSeq" id="WP_170247281.1">
    <property type="nucleotide sequence ID" value="NZ_VCKX01000286.1"/>
</dbReference>
<keyword evidence="2" id="KW-1185">Reference proteome</keyword>
<proteinExistence type="predicted"/>
<dbReference type="EMBL" id="VCKX01000286">
    <property type="protein sequence ID" value="TMR21951.1"/>
    <property type="molecule type" value="Genomic_DNA"/>
</dbReference>
<comment type="caution">
    <text evidence="1">The sequence shown here is derived from an EMBL/GenBank/DDBJ whole genome shotgun (WGS) entry which is preliminary data.</text>
</comment>
<dbReference type="SUPFAM" id="SSF56059">
    <property type="entry name" value="Glutathione synthetase ATP-binding domain-like"/>
    <property type="match status" value="1"/>
</dbReference>